<sequence length="254" mass="27799">MSAAADADDLAEMASLKAAKQHLRSMMKQRLGALSHEVIMAQSSTVSNTLRTFRPYVEARRISVFLSMPFGEIQTDVIVRHALDSGKEVFVPYLHKNPVSLPTLPARAMDMVRLRDVSDYESLQPDRWGIPSIDPATVHERQRIFGGPDAHHSDQTLLDLVLMPGVAFDTGPSGTIRRLGHGKGFYDYFISRHNDKAASLGKEPRILLYGLALSEQFLSSPSEGSVPVGPLDQPLDGLILGNGDIKSPAQNKTA</sequence>
<evidence type="ECO:0000313" key="6">
    <source>
        <dbReference type="EMBL" id="KAK0743940.1"/>
    </source>
</evidence>
<dbReference type="Gene3D" id="3.40.50.10420">
    <property type="entry name" value="NagB/RpiA/CoA transferase-like"/>
    <property type="match status" value="1"/>
</dbReference>
<comment type="catalytic activity">
    <reaction evidence="4">
        <text>(6S)-5-formyl-5,6,7,8-tetrahydrofolate + ATP = (6R)-5,10-methenyltetrahydrofolate + ADP + phosphate</text>
        <dbReference type="Rhea" id="RHEA:10488"/>
        <dbReference type="ChEBI" id="CHEBI:30616"/>
        <dbReference type="ChEBI" id="CHEBI:43474"/>
        <dbReference type="ChEBI" id="CHEBI:57455"/>
        <dbReference type="ChEBI" id="CHEBI:57457"/>
        <dbReference type="ChEBI" id="CHEBI:456216"/>
        <dbReference type="EC" id="6.3.3.2"/>
    </reaction>
</comment>
<protein>
    <recommendedName>
        <fullName evidence="5">5-formyltetrahydrofolate cyclo-ligase</fullName>
        <ecNumber evidence="5">6.3.3.2</ecNumber>
    </recommendedName>
</protein>
<evidence type="ECO:0000313" key="7">
    <source>
        <dbReference type="Proteomes" id="UP001172155"/>
    </source>
</evidence>
<keyword evidence="7" id="KW-1185">Reference proteome</keyword>
<dbReference type="EC" id="6.3.3.2" evidence="5"/>
<dbReference type="EMBL" id="JAUKUD010000005">
    <property type="protein sequence ID" value="KAK0743940.1"/>
    <property type="molecule type" value="Genomic_DNA"/>
</dbReference>
<dbReference type="AlphaFoldDB" id="A0AA40K300"/>
<name>A0AA40K300_9PEZI</name>
<comment type="similarity">
    <text evidence="1">Belongs to the 5-formyltetrahydrofolate cyclo-ligase family.</text>
</comment>
<dbReference type="InterPro" id="IPR037171">
    <property type="entry name" value="NagB/RpiA_transferase-like"/>
</dbReference>
<dbReference type="PANTHER" id="PTHR23407">
    <property type="entry name" value="ATPASE INHIBITOR/5-FORMYLTETRAHYDROFOLATE CYCLO-LIGASE"/>
    <property type="match status" value="1"/>
</dbReference>
<dbReference type="GO" id="GO:0009396">
    <property type="term" value="P:folic acid-containing compound biosynthetic process"/>
    <property type="evidence" value="ECO:0007669"/>
    <property type="project" value="TreeGrafter"/>
</dbReference>
<evidence type="ECO:0000256" key="2">
    <source>
        <dbReference type="ARBA" id="ARBA00022741"/>
    </source>
</evidence>
<dbReference type="GO" id="GO:0030272">
    <property type="term" value="F:5-formyltetrahydrofolate cyclo-ligase activity"/>
    <property type="evidence" value="ECO:0007669"/>
    <property type="project" value="UniProtKB-EC"/>
</dbReference>
<evidence type="ECO:0000256" key="3">
    <source>
        <dbReference type="ARBA" id="ARBA00022840"/>
    </source>
</evidence>
<dbReference type="GO" id="GO:0005739">
    <property type="term" value="C:mitochondrion"/>
    <property type="evidence" value="ECO:0007669"/>
    <property type="project" value="TreeGrafter"/>
</dbReference>
<keyword evidence="2" id="KW-0547">Nucleotide-binding</keyword>
<evidence type="ECO:0000256" key="4">
    <source>
        <dbReference type="ARBA" id="ARBA00036539"/>
    </source>
</evidence>
<comment type="caution">
    <text evidence="6">The sequence shown here is derived from an EMBL/GenBank/DDBJ whole genome shotgun (WGS) entry which is preliminary data.</text>
</comment>
<dbReference type="Pfam" id="PF01812">
    <property type="entry name" value="5-FTHF_cyc-lig"/>
    <property type="match status" value="1"/>
</dbReference>
<dbReference type="InterPro" id="IPR002698">
    <property type="entry name" value="FTHF_cligase"/>
</dbReference>
<dbReference type="PANTHER" id="PTHR23407:SF1">
    <property type="entry name" value="5-FORMYLTETRAHYDROFOLATE CYCLO-LIGASE"/>
    <property type="match status" value="1"/>
</dbReference>
<evidence type="ECO:0000256" key="5">
    <source>
        <dbReference type="ARBA" id="ARBA00038966"/>
    </source>
</evidence>
<keyword evidence="3" id="KW-0067">ATP-binding</keyword>
<evidence type="ECO:0000256" key="1">
    <source>
        <dbReference type="ARBA" id="ARBA00010638"/>
    </source>
</evidence>
<dbReference type="GO" id="GO:0005524">
    <property type="term" value="F:ATP binding"/>
    <property type="evidence" value="ECO:0007669"/>
    <property type="project" value="UniProtKB-KW"/>
</dbReference>
<proteinExistence type="inferred from homology"/>
<organism evidence="6 7">
    <name type="scientific">Schizothecium vesticola</name>
    <dbReference type="NCBI Taxonomy" id="314040"/>
    <lineage>
        <taxon>Eukaryota</taxon>
        <taxon>Fungi</taxon>
        <taxon>Dikarya</taxon>
        <taxon>Ascomycota</taxon>
        <taxon>Pezizomycotina</taxon>
        <taxon>Sordariomycetes</taxon>
        <taxon>Sordariomycetidae</taxon>
        <taxon>Sordariales</taxon>
        <taxon>Schizotheciaceae</taxon>
        <taxon>Schizothecium</taxon>
    </lineage>
</organism>
<dbReference type="GO" id="GO:0035999">
    <property type="term" value="P:tetrahydrofolate interconversion"/>
    <property type="evidence" value="ECO:0007669"/>
    <property type="project" value="TreeGrafter"/>
</dbReference>
<reference evidence="6" key="1">
    <citation type="submission" date="2023-06" db="EMBL/GenBank/DDBJ databases">
        <title>Genome-scale phylogeny and comparative genomics of the fungal order Sordariales.</title>
        <authorList>
            <consortium name="Lawrence Berkeley National Laboratory"/>
            <person name="Hensen N."/>
            <person name="Bonometti L."/>
            <person name="Westerberg I."/>
            <person name="Brannstrom I.O."/>
            <person name="Guillou S."/>
            <person name="Cros-Aarteil S."/>
            <person name="Calhoun S."/>
            <person name="Haridas S."/>
            <person name="Kuo A."/>
            <person name="Mondo S."/>
            <person name="Pangilinan J."/>
            <person name="Riley R."/>
            <person name="LaButti K."/>
            <person name="Andreopoulos B."/>
            <person name="Lipzen A."/>
            <person name="Chen C."/>
            <person name="Yanf M."/>
            <person name="Daum C."/>
            <person name="Ng V."/>
            <person name="Clum A."/>
            <person name="Steindorff A."/>
            <person name="Ohm R."/>
            <person name="Martin F."/>
            <person name="Silar P."/>
            <person name="Natvig D."/>
            <person name="Lalanne C."/>
            <person name="Gautier V."/>
            <person name="Ament-velasquez S.L."/>
            <person name="Kruys A."/>
            <person name="Hutchinson M.I."/>
            <person name="Powell A.J."/>
            <person name="Barry K."/>
            <person name="Miller A.N."/>
            <person name="Grigoriev I.V."/>
            <person name="Debuchy R."/>
            <person name="Gladieux P."/>
            <person name="Thoren M.H."/>
            <person name="Johannesson H."/>
        </authorList>
    </citation>
    <scope>NUCLEOTIDE SEQUENCE</scope>
    <source>
        <strain evidence="6">SMH3187-1</strain>
    </source>
</reference>
<dbReference type="SUPFAM" id="SSF100950">
    <property type="entry name" value="NagB/RpiA/CoA transferase-like"/>
    <property type="match status" value="1"/>
</dbReference>
<dbReference type="Proteomes" id="UP001172155">
    <property type="component" value="Unassembled WGS sequence"/>
</dbReference>
<accession>A0AA40K300</accession>
<dbReference type="InterPro" id="IPR024185">
    <property type="entry name" value="FTHF_cligase-like_sf"/>
</dbReference>
<gene>
    <name evidence="6" type="ORF">B0T18DRAFT_193384</name>
</gene>